<dbReference type="OrthoDB" id="7728331at2"/>
<dbReference type="RefSeq" id="WP_057812839.1">
    <property type="nucleotide sequence ID" value="NZ_CAXRJZ010000044.1"/>
</dbReference>
<gene>
    <name evidence="3" type="ORF">RIdsm_04811</name>
    <name evidence="2" type="ORF">XM52_02280</name>
</gene>
<organism evidence="2 4">
    <name type="scientific">Roseovarius indicus</name>
    <dbReference type="NCBI Taxonomy" id="540747"/>
    <lineage>
        <taxon>Bacteria</taxon>
        <taxon>Pseudomonadati</taxon>
        <taxon>Pseudomonadota</taxon>
        <taxon>Alphaproteobacteria</taxon>
        <taxon>Rhodobacterales</taxon>
        <taxon>Roseobacteraceae</taxon>
        <taxon>Roseovarius</taxon>
    </lineage>
</organism>
<keyword evidence="4" id="KW-1185">Reference proteome</keyword>
<evidence type="ECO:0000313" key="4">
    <source>
        <dbReference type="Proteomes" id="UP000051401"/>
    </source>
</evidence>
<dbReference type="AlphaFoldDB" id="A0A0T5PEK9"/>
<keyword evidence="1" id="KW-0812">Transmembrane</keyword>
<name>A0A0T5PEK9_9RHOB</name>
<dbReference type="Proteomes" id="UP000325785">
    <property type="component" value="Chromosome"/>
</dbReference>
<sequence>MKIRRNTPELLVAERVPVLLALGLFAFIMAFVTPGVVLFFAGEWMGLAFGTLGGGLGFAAMCVFVERLQVTLDAARRTITIRRRTMLSHREIILPLVELVRATTECTGSSGKSRQRLFRPALVLDDGTGEGEILHPITDVFSSGTGAARLVAAINDWLGTARHQPA</sequence>
<dbReference type="KEGG" id="rid:RIdsm_04811"/>
<dbReference type="Proteomes" id="UP000051401">
    <property type="component" value="Unassembled WGS sequence"/>
</dbReference>
<keyword evidence="1" id="KW-1133">Transmembrane helix</keyword>
<evidence type="ECO:0000313" key="5">
    <source>
        <dbReference type="Proteomes" id="UP000325785"/>
    </source>
</evidence>
<feature type="transmembrane region" description="Helical" evidence="1">
    <location>
        <begin position="47"/>
        <end position="68"/>
    </location>
</feature>
<proteinExistence type="predicted"/>
<evidence type="ECO:0000313" key="2">
    <source>
        <dbReference type="EMBL" id="KRS19686.1"/>
    </source>
</evidence>
<keyword evidence="1" id="KW-0472">Membrane</keyword>
<dbReference type="STRING" id="540747.SAMN04488031_102691"/>
<reference evidence="3 5" key="2">
    <citation type="submission" date="2018-08" db="EMBL/GenBank/DDBJ databases">
        <title>Genetic Globetrotter - A new plasmid hitch-hiking vast phylogenetic and geographic distances.</title>
        <authorList>
            <person name="Vollmers J."/>
            <person name="Petersen J."/>
        </authorList>
    </citation>
    <scope>NUCLEOTIDE SEQUENCE [LARGE SCALE GENOMIC DNA]</scope>
    <source>
        <strain evidence="3 5">DSM 26383</strain>
    </source>
</reference>
<reference evidence="2 4" key="1">
    <citation type="submission" date="2015-04" db="EMBL/GenBank/DDBJ databases">
        <title>The draft genome sequence of Roseovarius indicus B108T.</title>
        <authorList>
            <person name="Li G."/>
            <person name="Lai Q."/>
            <person name="Shao Z."/>
            <person name="Yan P."/>
        </authorList>
    </citation>
    <scope>NUCLEOTIDE SEQUENCE [LARGE SCALE GENOMIC DNA]</scope>
    <source>
        <strain evidence="2 4">B108</strain>
    </source>
</reference>
<dbReference type="EMBL" id="LAXI01000001">
    <property type="protein sequence ID" value="KRS19686.1"/>
    <property type="molecule type" value="Genomic_DNA"/>
</dbReference>
<dbReference type="PATRIC" id="fig|540747.5.peg.461"/>
<accession>A0A0T5PEK9</accession>
<protein>
    <submittedName>
        <fullName evidence="2">Uncharacterized protein</fullName>
    </submittedName>
</protein>
<dbReference type="EMBL" id="CP031598">
    <property type="protein sequence ID" value="QEW28970.1"/>
    <property type="molecule type" value="Genomic_DNA"/>
</dbReference>
<evidence type="ECO:0000256" key="1">
    <source>
        <dbReference type="SAM" id="Phobius"/>
    </source>
</evidence>
<evidence type="ECO:0000313" key="3">
    <source>
        <dbReference type="EMBL" id="QEW28970.1"/>
    </source>
</evidence>
<feature type="transmembrane region" description="Helical" evidence="1">
    <location>
        <begin position="20"/>
        <end position="41"/>
    </location>
</feature>